<feature type="compositionally biased region" description="Low complexity" evidence="1">
    <location>
        <begin position="220"/>
        <end position="245"/>
    </location>
</feature>
<dbReference type="InterPro" id="IPR012434">
    <property type="entry name" value="DUF1631"/>
</dbReference>
<accession>F5Y243</accession>
<dbReference type="OrthoDB" id="6188167at2"/>
<organism evidence="2 3">
    <name type="scientific">Ramlibacter tataouinensis (strain ATCC BAA-407 / DSM 14655 / LMG 21543 / TTB310)</name>
    <dbReference type="NCBI Taxonomy" id="365046"/>
    <lineage>
        <taxon>Bacteria</taxon>
        <taxon>Pseudomonadati</taxon>
        <taxon>Pseudomonadota</taxon>
        <taxon>Betaproteobacteria</taxon>
        <taxon>Burkholderiales</taxon>
        <taxon>Comamonadaceae</taxon>
        <taxon>Ramlibacter</taxon>
    </lineage>
</organism>
<reference evidence="3" key="1">
    <citation type="submission" date="2006-01" db="EMBL/GenBank/DDBJ databases">
        <title>Genome of the cyst-dividing bacterium Ramlibacter tataouinensis.</title>
        <authorList>
            <person name="Barakat M."/>
            <person name="Ortet P."/>
            <person name="De Luca G."/>
            <person name="Jourlin-Castelli C."/>
            <person name="Ansaldi M."/>
            <person name="Py B."/>
            <person name="Fichant G."/>
            <person name="Coutinho P."/>
            <person name="Voulhoux R."/>
            <person name="Bastien O."/>
            <person name="Roy S."/>
            <person name="Marechal E."/>
            <person name="Henrissat B."/>
            <person name="Quentin Y."/>
            <person name="Noirot P."/>
            <person name="Filloux A."/>
            <person name="Mejean V."/>
            <person name="DuBow M."/>
            <person name="Barras F."/>
            <person name="Heulin T."/>
        </authorList>
    </citation>
    <scope>NUCLEOTIDE SEQUENCE [LARGE SCALE GENOMIC DNA]</scope>
    <source>
        <strain evidence="3">ATCC BAA-407 / DSM 14655 / LMG 21543 / TTB310</strain>
    </source>
</reference>
<feature type="compositionally biased region" description="Gly residues" evidence="1">
    <location>
        <begin position="246"/>
        <end position="265"/>
    </location>
</feature>
<sequence length="814" mass="87202">MASAQPPSNALLARQVREQFVGDLEAALPALSDALRSRLTELANSGASTREMHERRDALIEFERLRSGWVDNTRKAWRRAMVPATASTARMRPAAASLELIGDEVVERKILASRLALAVQEKAVWELNDLKVRVQHLEGGSDLAADDVLRPETVSQLLIEQWLASELPRPTWVLVSDVIQQQLVPCLTAAYKRVNETLVAQGVLPDIDLSSRVRRGASARAPAAAASSANLGRSAAGTDRAAGSGSAAGAGNGGGSGGGGGGGADGVSLPGGASGGSSGGGHSAGGRGGPGGNAGGAWGVADETRLMTNTTPLARARARASGVIGQLKRLLMERVPDFDPDRAGQPSPALASALAGQAGPGAATQVQTEVQGAAAAEAAYDDSAVQRAAVELRQRTGELKKQATTSGEKATIEIVALMFQSILAEERIPPGVRVWFARLQMPVLRVALSEPEFFGTLQHPARQLIDRMGSCVMGFDATAIGGSALEAEIKRVVQVIEQYPETGRRVFQLVYDEFQQFLSRFLTGSSATQRVVSVAQQVEQKETMAVQYTIEMRKMLNDIPVREEIREFLFKVWAEVLAVAAVKNGPQHEETVAMKRSAAELVWAASAKPNRAERARVIQDLPRLLQRLRQGMSLLGLQGPAQESHIKVIGDTLADAFQSKTEAIPQARIDAMAKRLANLEDYVADDPATDLPLDAESIELMLGIDASMLEVVADGGSKPNDAMLAWAQELQLGNWFSLDHNGKTAHVQYAWRSQRRQLHLFASSEGRSYLIQARRLASYLQAGLLLPTEEEALTVRATRDALAKLDANPERLLT</sequence>
<evidence type="ECO:0000313" key="3">
    <source>
        <dbReference type="Proteomes" id="UP000008385"/>
    </source>
</evidence>
<dbReference type="Pfam" id="PF07793">
    <property type="entry name" value="DUF1631"/>
    <property type="match status" value="1"/>
</dbReference>
<protein>
    <recommendedName>
        <fullName evidence="4">Thymidine phosphorylase</fullName>
    </recommendedName>
</protein>
<evidence type="ECO:0008006" key="4">
    <source>
        <dbReference type="Google" id="ProtNLM"/>
    </source>
</evidence>
<gene>
    <name evidence="2" type="ordered locus">Rta_36950</name>
</gene>
<evidence type="ECO:0000313" key="2">
    <source>
        <dbReference type="EMBL" id="AEG94811.1"/>
    </source>
</evidence>
<keyword evidence="3" id="KW-1185">Reference proteome</keyword>
<dbReference type="STRING" id="365046.Rta_36950"/>
<proteinExistence type="predicted"/>
<dbReference type="eggNOG" id="COG4223">
    <property type="taxonomic scope" value="Bacteria"/>
</dbReference>
<reference evidence="2 3" key="2">
    <citation type="journal article" date="2011" name="PLoS ONE">
        <title>The Cyst-Dividing Bacterium Ramlibacter tataouinensis TTB310 Genome Reveals a Well-Stocked Toolbox for Adaptation to a Desert Environment.</title>
        <authorList>
            <person name="De Luca G."/>
            <person name="Barakat M."/>
            <person name="Ortet P."/>
            <person name="Fochesato S."/>
            <person name="Jourlin-Castelli C."/>
            <person name="Ansaldi M."/>
            <person name="Py B."/>
            <person name="Fichant G."/>
            <person name="Coutinho P.M."/>
            <person name="Voulhoux R."/>
            <person name="Bastien O."/>
            <person name="Marechal E."/>
            <person name="Henrissat B."/>
            <person name="Quentin Y."/>
            <person name="Noirot P."/>
            <person name="Filloux A."/>
            <person name="Mejean V."/>
            <person name="Dubow M.S."/>
            <person name="Barras F."/>
            <person name="Barbe V."/>
            <person name="Weissenbach J."/>
            <person name="Mihalcescu I."/>
            <person name="Vermeglio A."/>
            <person name="Achouak W."/>
            <person name="Heulin T."/>
        </authorList>
    </citation>
    <scope>NUCLEOTIDE SEQUENCE [LARGE SCALE GENOMIC DNA]</scope>
    <source>
        <strain evidence="3">ATCC BAA-407 / DSM 14655 / LMG 21543 / TTB310</strain>
    </source>
</reference>
<dbReference type="Proteomes" id="UP000008385">
    <property type="component" value="Chromosome"/>
</dbReference>
<dbReference type="EMBL" id="CP000245">
    <property type="protein sequence ID" value="AEG94811.1"/>
    <property type="molecule type" value="Genomic_DNA"/>
</dbReference>
<feature type="region of interest" description="Disordered" evidence="1">
    <location>
        <begin position="220"/>
        <end position="299"/>
    </location>
</feature>
<evidence type="ECO:0000256" key="1">
    <source>
        <dbReference type="SAM" id="MobiDB-lite"/>
    </source>
</evidence>
<dbReference type="KEGG" id="rta:Rta_36950"/>
<dbReference type="PATRIC" id="fig|365046.3.peg.3786"/>
<feature type="compositionally biased region" description="Gly residues" evidence="1">
    <location>
        <begin position="272"/>
        <end position="298"/>
    </location>
</feature>
<dbReference type="AlphaFoldDB" id="F5Y243"/>
<dbReference type="RefSeq" id="WP_013903039.1">
    <property type="nucleotide sequence ID" value="NC_015677.1"/>
</dbReference>
<dbReference type="HOGENOM" id="CLU_353614_0_0_4"/>
<name>F5Y243_RAMTT</name>